<accession>A0ABU6CT58</accession>
<sequence>MKIQTQQLGRIAFDADFISQKPEQVADFFSAIRFLPYRIEPIIQNGTVDYMGYSSAFAEVSTGSLIPRYTANIEHCTVEKEGLNFTKVVSAHG</sequence>
<name>A0ABU6CT58_9GAMM</name>
<evidence type="ECO:0000313" key="2">
    <source>
        <dbReference type="Proteomes" id="UP001308005"/>
    </source>
</evidence>
<evidence type="ECO:0000313" key="1">
    <source>
        <dbReference type="EMBL" id="MEB4590022.1"/>
    </source>
</evidence>
<proteinExistence type="predicted"/>
<gene>
    <name evidence="1" type="ORF">VSS37_03430</name>
</gene>
<reference evidence="2" key="1">
    <citation type="submission" date="2023-07" db="EMBL/GenBank/DDBJ databases">
        <title>The carbon used by Thiothrix.</title>
        <authorList>
            <person name="Chen L."/>
        </authorList>
    </citation>
    <scope>NUCLEOTIDE SEQUENCE [LARGE SCALE GENOMIC DNA]</scope>
</reference>
<dbReference type="EMBL" id="JAYMYJ010000029">
    <property type="protein sequence ID" value="MEB4590022.1"/>
    <property type="molecule type" value="Genomic_DNA"/>
</dbReference>
<comment type="caution">
    <text evidence="1">The sequence shown here is derived from an EMBL/GenBank/DDBJ whole genome shotgun (WGS) entry which is preliminary data.</text>
</comment>
<organism evidence="1 2">
    <name type="scientific">Candidatus Thiothrix phosphatis</name>
    <dbReference type="NCBI Taxonomy" id="3112415"/>
    <lineage>
        <taxon>Bacteria</taxon>
        <taxon>Pseudomonadati</taxon>
        <taxon>Pseudomonadota</taxon>
        <taxon>Gammaproteobacteria</taxon>
        <taxon>Thiotrichales</taxon>
        <taxon>Thiotrichaceae</taxon>
        <taxon>Thiothrix</taxon>
    </lineage>
</organism>
<dbReference type="RefSeq" id="WP_324693251.1">
    <property type="nucleotide sequence ID" value="NZ_JAYMYJ010000029.1"/>
</dbReference>
<dbReference type="Proteomes" id="UP001308005">
    <property type="component" value="Unassembled WGS sequence"/>
</dbReference>
<protein>
    <submittedName>
        <fullName evidence="1">Uncharacterized protein</fullName>
    </submittedName>
</protein>
<keyword evidence="2" id="KW-1185">Reference proteome</keyword>